<dbReference type="Proteomes" id="UP000595001">
    <property type="component" value="Chromosome"/>
</dbReference>
<evidence type="ECO:0000313" key="2">
    <source>
        <dbReference type="EMBL" id="QPV63316.1"/>
    </source>
</evidence>
<protein>
    <submittedName>
        <fullName evidence="2">PhoU family transcriptional regulator</fullName>
    </submittedName>
</protein>
<dbReference type="AlphaFoldDB" id="A0A7T3FZ45"/>
<dbReference type="OrthoDB" id="183156at2157"/>
<dbReference type="SUPFAM" id="SSF46785">
    <property type="entry name" value="Winged helix' DNA-binding domain"/>
    <property type="match status" value="1"/>
</dbReference>
<evidence type="ECO:0000256" key="1">
    <source>
        <dbReference type="SAM" id="MobiDB-lite"/>
    </source>
</evidence>
<accession>A0A7T3FZ45</accession>
<dbReference type="EMBL" id="CP065856">
    <property type="protein sequence ID" value="QPV63316.1"/>
    <property type="molecule type" value="Genomic_DNA"/>
</dbReference>
<organism evidence="2 3">
    <name type="scientific">Halosimplex litoreum</name>
    <dbReference type="NCBI Taxonomy" id="1198301"/>
    <lineage>
        <taxon>Archaea</taxon>
        <taxon>Methanobacteriati</taxon>
        <taxon>Methanobacteriota</taxon>
        <taxon>Stenosarchaea group</taxon>
        <taxon>Halobacteria</taxon>
        <taxon>Halobacteriales</taxon>
        <taxon>Haloarculaceae</taxon>
        <taxon>Halosimplex</taxon>
    </lineage>
</organism>
<reference evidence="2 3" key="1">
    <citation type="submission" date="2020-12" db="EMBL/GenBank/DDBJ databases">
        <title>Halosimplex halophilum sp. nov. and Halosimplex salinum sp. nov., two new members of the genus Halosimplex.</title>
        <authorList>
            <person name="Cui H.L."/>
        </authorList>
    </citation>
    <scope>NUCLEOTIDE SEQUENCE [LARGE SCALE GENOMIC DNA]</scope>
    <source>
        <strain evidence="2 3">YGH94</strain>
    </source>
</reference>
<dbReference type="KEGG" id="hlt:I7X12_01390"/>
<proteinExistence type="predicted"/>
<keyword evidence="3" id="KW-1185">Reference proteome</keyword>
<name>A0A7T3FZ45_9EURY</name>
<feature type="region of interest" description="Disordered" evidence="1">
    <location>
        <begin position="85"/>
        <end position="109"/>
    </location>
</feature>
<dbReference type="GeneID" id="60587105"/>
<dbReference type="RefSeq" id="WP_198062106.1">
    <property type="nucleotide sequence ID" value="NZ_CP065856.1"/>
</dbReference>
<dbReference type="SUPFAM" id="SSF109755">
    <property type="entry name" value="PhoU-like"/>
    <property type="match status" value="1"/>
</dbReference>
<evidence type="ECO:0000313" key="3">
    <source>
        <dbReference type="Proteomes" id="UP000595001"/>
    </source>
</evidence>
<dbReference type="InterPro" id="IPR036390">
    <property type="entry name" value="WH_DNA-bd_sf"/>
</dbReference>
<gene>
    <name evidence="2" type="ORF">I7X12_01390</name>
</gene>
<sequence length="310" mass="34277">MARRTWHRSRDATRQGRDATLAHVVEAIDRTAPETKADLAETVGISEQYLSELLQELKRDDVVTKAYVVDDEAVYETAESVSRLLEPVGAPRPETDEAGANGHSPAGERRGPAVLDLLERLDEVTATQFEAARLAVVGDEPDQPAGALESLTNERYFAVLEELKSYTLTNDWPGNRVASDLATVATNLEIVGDRACFIADVTDRQAVATTGVVEERVLDVFAAGTRINEHFRDVLFEAELAAYDRLHAEEETVHRDLDELFELVTAYDPELYGSLVTVTRALERAIYYWVDAAEIAVRLHAGVEADHAMI</sequence>